<dbReference type="EMBL" id="CAJGYO010000017">
    <property type="protein sequence ID" value="CAD6332869.1"/>
    <property type="molecule type" value="Genomic_DNA"/>
</dbReference>
<comment type="similarity">
    <text evidence="5">Belongs to the iron/ascorbate-dependent oxidoreductase family.</text>
</comment>
<protein>
    <recommendedName>
        <fullName evidence="7">Fe2OG dioxygenase domain-containing protein</fullName>
    </recommendedName>
</protein>
<dbReference type="SUPFAM" id="SSF51197">
    <property type="entry name" value="Clavaminate synthase-like"/>
    <property type="match status" value="1"/>
</dbReference>
<dbReference type="InterPro" id="IPR050231">
    <property type="entry name" value="Iron_ascorbate_oxido_reductase"/>
</dbReference>
<dbReference type="PANTHER" id="PTHR47990">
    <property type="entry name" value="2-OXOGLUTARATE (2OG) AND FE(II)-DEPENDENT OXYGENASE SUPERFAMILY PROTEIN-RELATED"/>
    <property type="match status" value="1"/>
</dbReference>
<keyword evidence="2 5" id="KW-0479">Metal-binding</keyword>
<comment type="cofactor">
    <cofactor evidence="1">
        <name>L-ascorbate</name>
        <dbReference type="ChEBI" id="CHEBI:38290"/>
    </cofactor>
</comment>
<organism evidence="8 9">
    <name type="scientific">Miscanthus lutarioriparius</name>
    <dbReference type="NCBI Taxonomy" id="422564"/>
    <lineage>
        <taxon>Eukaryota</taxon>
        <taxon>Viridiplantae</taxon>
        <taxon>Streptophyta</taxon>
        <taxon>Embryophyta</taxon>
        <taxon>Tracheophyta</taxon>
        <taxon>Spermatophyta</taxon>
        <taxon>Magnoliopsida</taxon>
        <taxon>Liliopsida</taxon>
        <taxon>Poales</taxon>
        <taxon>Poaceae</taxon>
        <taxon>PACMAD clade</taxon>
        <taxon>Panicoideae</taxon>
        <taxon>Andropogonodae</taxon>
        <taxon>Andropogoneae</taxon>
        <taxon>Saccharinae</taxon>
        <taxon>Miscanthus</taxon>
    </lineage>
</organism>
<evidence type="ECO:0000313" key="8">
    <source>
        <dbReference type="EMBL" id="CAD6332869.1"/>
    </source>
</evidence>
<evidence type="ECO:0000256" key="5">
    <source>
        <dbReference type="RuleBase" id="RU003682"/>
    </source>
</evidence>
<sequence>MVAITAPSSIEQIPLVQCPRANAGQQAGAAAIPCVDLSAPGAAAAVADACRSVGFFRATNHGVPARVAEALEARAMAFFALPTQEKLDMSGAARPMGYGSKSIGSNGDVGWLEYLLLSVSANTVKVSSLPPSLRAALEEYTAAVREVCGRVLELIAEGLGVDRSLLRAMVVGREGSDELVRVNHYPPCPLLPPVDCGVTGFGEHTDPQIISVLRSNRTAGLQIKLRDGRRVCCCLCDTQLDRSLMAFRFRPVMAMHAQVLTNGRFRSVKHRVVAPEGAQSRLSVIYFGGPTPSQRIAPLPQVMRDGEQSLYREFTWAEYKTAMYKTRLADHRLGPFELRATATNRPPTPPSADPHCNGSGTCMPPPPLQQQVAEVH</sequence>
<evidence type="ECO:0000256" key="1">
    <source>
        <dbReference type="ARBA" id="ARBA00001961"/>
    </source>
</evidence>
<keyword evidence="3 5" id="KW-0560">Oxidoreductase</keyword>
<name>A0A811RUF0_9POAL</name>
<dbReference type="GO" id="GO:0046872">
    <property type="term" value="F:metal ion binding"/>
    <property type="evidence" value="ECO:0007669"/>
    <property type="project" value="UniProtKB-KW"/>
</dbReference>
<dbReference type="InterPro" id="IPR026992">
    <property type="entry name" value="DIOX_N"/>
</dbReference>
<dbReference type="Proteomes" id="UP000604825">
    <property type="component" value="Unassembled WGS sequence"/>
</dbReference>
<dbReference type="PROSITE" id="PS51471">
    <property type="entry name" value="FE2OG_OXY"/>
    <property type="match status" value="1"/>
</dbReference>
<dbReference type="Pfam" id="PF14226">
    <property type="entry name" value="DIOX_N"/>
    <property type="match status" value="1"/>
</dbReference>
<dbReference type="Pfam" id="PF03171">
    <property type="entry name" value="2OG-FeII_Oxy"/>
    <property type="match status" value="1"/>
</dbReference>
<evidence type="ECO:0000259" key="7">
    <source>
        <dbReference type="PROSITE" id="PS51471"/>
    </source>
</evidence>
<reference evidence="8" key="1">
    <citation type="submission" date="2020-10" db="EMBL/GenBank/DDBJ databases">
        <authorList>
            <person name="Han B."/>
            <person name="Lu T."/>
            <person name="Zhao Q."/>
            <person name="Huang X."/>
            <person name="Zhao Y."/>
        </authorList>
    </citation>
    <scope>NUCLEOTIDE SEQUENCE</scope>
</reference>
<keyword evidence="4 5" id="KW-0408">Iron</keyword>
<dbReference type="Gene3D" id="2.60.120.330">
    <property type="entry name" value="B-lactam Antibiotic, Isopenicillin N Synthase, Chain"/>
    <property type="match status" value="1"/>
</dbReference>
<dbReference type="AlphaFoldDB" id="A0A811RUF0"/>
<dbReference type="GO" id="GO:0016491">
    <property type="term" value="F:oxidoreductase activity"/>
    <property type="evidence" value="ECO:0007669"/>
    <property type="project" value="UniProtKB-KW"/>
</dbReference>
<dbReference type="OrthoDB" id="288590at2759"/>
<comment type="caution">
    <text evidence="8">The sequence shown here is derived from an EMBL/GenBank/DDBJ whole genome shotgun (WGS) entry which is preliminary data.</text>
</comment>
<evidence type="ECO:0000256" key="6">
    <source>
        <dbReference type="SAM" id="MobiDB-lite"/>
    </source>
</evidence>
<evidence type="ECO:0000313" key="9">
    <source>
        <dbReference type="Proteomes" id="UP000604825"/>
    </source>
</evidence>
<dbReference type="InterPro" id="IPR005123">
    <property type="entry name" value="Oxoglu/Fe-dep_dioxygenase_dom"/>
</dbReference>
<proteinExistence type="inferred from homology"/>
<accession>A0A811RUF0</accession>
<gene>
    <name evidence="8" type="ORF">NCGR_LOCUS56967</name>
</gene>
<evidence type="ECO:0000256" key="4">
    <source>
        <dbReference type="ARBA" id="ARBA00023004"/>
    </source>
</evidence>
<feature type="domain" description="Fe2OG dioxygenase" evidence="7">
    <location>
        <begin position="175"/>
        <end position="290"/>
    </location>
</feature>
<dbReference type="InterPro" id="IPR044861">
    <property type="entry name" value="IPNS-like_FE2OG_OXY"/>
</dbReference>
<evidence type="ECO:0000256" key="2">
    <source>
        <dbReference type="ARBA" id="ARBA00022723"/>
    </source>
</evidence>
<feature type="region of interest" description="Disordered" evidence="6">
    <location>
        <begin position="340"/>
        <end position="366"/>
    </location>
</feature>
<keyword evidence="9" id="KW-1185">Reference proteome</keyword>
<dbReference type="InterPro" id="IPR027443">
    <property type="entry name" value="IPNS-like_sf"/>
</dbReference>
<evidence type="ECO:0000256" key="3">
    <source>
        <dbReference type="ARBA" id="ARBA00023002"/>
    </source>
</evidence>